<dbReference type="SUPFAM" id="SSF53187">
    <property type="entry name" value="Zn-dependent exopeptidases"/>
    <property type="match status" value="1"/>
</dbReference>
<sequence length="262" mass="28421">MRVHTLGDGEPALVVVVGQHGDESCGERAMERLLADEDLELTGAVTFVVANERAAELEQRFVDEDLNRAYPGDPEAASHEARLASELLDAVGDRAVLDLHSTVSTEEPFALYQRLTSRSRQLLERTGLDRAVDIRTEPGGLTQHVDGVAVECGYKGSEAAVDNAERVLRNVLAAYDVVAGEAAISEPTVFEVAERVDGAGYEFLGENFVVVPAGEPFARRGEEELTREKPFYPVLMSTDGYDESVGFTAQLRGPLSTVPDDE</sequence>
<organism evidence="6 7">
    <name type="scientific">Haloarchaeobius iranensis</name>
    <dbReference type="NCBI Taxonomy" id="996166"/>
    <lineage>
        <taxon>Archaea</taxon>
        <taxon>Methanobacteriati</taxon>
        <taxon>Methanobacteriota</taxon>
        <taxon>Stenosarchaea group</taxon>
        <taxon>Halobacteria</taxon>
        <taxon>Halobacteriales</taxon>
        <taxon>Halorubellaceae</taxon>
        <taxon>Haloarchaeobius</taxon>
    </lineage>
</organism>
<proteinExistence type="predicted"/>
<evidence type="ECO:0000256" key="1">
    <source>
        <dbReference type="ARBA" id="ARBA00001947"/>
    </source>
</evidence>
<dbReference type="GO" id="GO:0046872">
    <property type="term" value="F:metal ion binding"/>
    <property type="evidence" value="ECO:0007669"/>
    <property type="project" value="UniProtKB-KW"/>
</dbReference>
<evidence type="ECO:0000256" key="3">
    <source>
        <dbReference type="ARBA" id="ARBA00022801"/>
    </source>
</evidence>
<evidence type="ECO:0000256" key="2">
    <source>
        <dbReference type="ARBA" id="ARBA00022723"/>
    </source>
</evidence>
<gene>
    <name evidence="6" type="ORF">SAMN05192554_1319</name>
</gene>
<dbReference type="AlphaFoldDB" id="A0A1H0AYG8"/>
<comment type="cofactor">
    <cofactor evidence="1">
        <name>Zn(2+)</name>
        <dbReference type="ChEBI" id="CHEBI:29105"/>
    </cofactor>
</comment>
<keyword evidence="3" id="KW-0378">Hydrolase</keyword>
<evidence type="ECO:0000313" key="6">
    <source>
        <dbReference type="EMBL" id="SDN38083.1"/>
    </source>
</evidence>
<dbReference type="RefSeq" id="WP_089736178.1">
    <property type="nucleotide sequence ID" value="NZ_FNIA01000031.1"/>
</dbReference>
<keyword evidence="2" id="KW-0479">Metal-binding</keyword>
<dbReference type="PANTHER" id="PTHR15162:SF7">
    <property type="entry name" value="SUCCINYLGLUTAMATE DESUCCINYLASE"/>
    <property type="match status" value="1"/>
</dbReference>
<keyword evidence="7" id="KW-1185">Reference proteome</keyword>
<keyword evidence="4" id="KW-0862">Zinc</keyword>
<evidence type="ECO:0000313" key="7">
    <source>
        <dbReference type="Proteomes" id="UP000199370"/>
    </source>
</evidence>
<reference evidence="6 7" key="1">
    <citation type="submission" date="2016-10" db="EMBL/GenBank/DDBJ databases">
        <authorList>
            <person name="de Groot N.N."/>
        </authorList>
    </citation>
    <scope>NUCLEOTIDE SEQUENCE [LARGE SCALE GENOMIC DNA]</scope>
    <source>
        <strain evidence="7">EB21,IBRC-M 10013,KCTC 4048</strain>
    </source>
</reference>
<protein>
    <submittedName>
        <fullName evidence="6">Succinylglutamate desuccinylase</fullName>
    </submittedName>
</protein>
<dbReference type="Proteomes" id="UP000199370">
    <property type="component" value="Unassembled WGS sequence"/>
</dbReference>
<dbReference type="STRING" id="996166.SAMN05192554_1319"/>
<dbReference type="EMBL" id="FNIA01000031">
    <property type="protein sequence ID" value="SDN38083.1"/>
    <property type="molecule type" value="Genomic_DNA"/>
</dbReference>
<dbReference type="PANTHER" id="PTHR15162">
    <property type="entry name" value="ASPARTOACYLASE"/>
    <property type="match status" value="1"/>
</dbReference>
<dbReference type="OrthoDB" id="323389at2157"/>
<name>A0A1H0AYG8_9EURY</name>
<evidence type="ECO:0000256" key="4">
    <source>
        <dbReference type="ARBA" id="ARBA00022833"/>
    </source>
</evidence>
<dbReference type="Pfam" id="PF24827">
    <property type="entry name" value="AstE_AspA_cat"/>
    <property type="match status" value="1"/>
</dbReference>
<dbReference type="GO" id="GO:0005829">
    <property type="term" value="C:cytosol"/>
    <property type="evidence" value="ECO:0007669"/>
    <property type="project" value="TreeGrafter"/>
</dbReference>
<evidence type="ECO:0000259" key="5">
    <source>
        <dbReference type="Pfam" id="PF24827"/>
    </source>
</evidence>
<dbReference type="Gene3D" id="3.40.630.10">
    <property type="entry name" value="Zn peptidases"/>
    <property type="match status" value="1"/>
</dbReference>
<dbReference type="GO" id="GO:0016788">
    <property type="term" value="F:hydrolase activity, acting on ester bonds"/>
    <property type="evidence" value="ECO:0007669"/>
    <property type="project" value="InterPro"/>
</dbReference>
<dbReference type="InterPro" id="IPR050178">
    <property type="entry name" value="AspA/AstE_fam"/>
</dbReference>
<feature type="domain" description="Succinylglutamate desuccinylase/Aspartoacylase catalytic" evidence="5">
    <location>
        <begin position="11"/>
        <end position="130"/>
    </location>
</feature>
<dbReference type="InterPro" id="IPR055438">
    <property type="entry name" value="AstE_AspA_cat"/>
</dbReference>
<accession>A0A1H0AYG8</accession>